<dbReference type="InParanoid" id="D8SFV6"/>
<dbReference type="InterPro" id="IPR011990">
    <property type="entry name" value="TPR-like_helical_dom_sf"/>
</dbReference>
<dbReference type="FunCoup" id="D8SFV6">
    <property type="interactions" value="3433"/>
</dbReference>
<evidence type="ECO:0000256" key="2">
    <source>
        <dbReference type="ARBA" id="ARBA00022803"/>
    </source>
</evidence>
<dbReference type="GO" id="GO:0055087">
    <property type="term" value="C:Ski complex"/>
    <property type="evidence" value="ECO:0000318"/>
    <property type="project" value="GO_Central"/>
</dbReference>
<dbReference type="eggNOG" id="KOG1127">
    <property type="taxonomic scope" value="Eukaryota"/>
</dbReference>
<evidence type="ECO:0000256" key="3">
    <source>
        <dbReference type="PROSITE-ProRule" id="PRU00339"/>
    </source>
</evidence>
<dbReference type="Proteomes" id="UP000001514">
    <property type="component" value="Unassembled WGS sequence"/>
</dbReference>
<dbReference type="InterPro" id="IPR019734">
    <property type="entry name" value="TPR_rpt"/>
</dbReference>
<dbReference type="PANTHER" id="PTHR15704:SF7">
    <property type="entry name" value="SUPERKILLER COMPLEX PROTEIN 3"/>
    <property type="match status" value="1"/>
</dbReference>
<keyword evidence="1" id="KW-0677">Repeat</keyword>
<dbReference type="Gramene" id="EFJ16793">
    <property type="protein sequence ID" value="EFJ16793"/>
    <property type="gene ID" value="SELMODRAFT_115934"/>
</dbReference>
<dbReference type="SMART" id="SM00028">
    <property type="entry name" value="TPR"/>
    <property type="match status" value="6"/>
</dbReference>
<dbReference type="Pfam" id="PF13181">
    <property type="entry name" value="TPR_8"/>
    <property type="match status" value="1"/>
</dbReference>
<dbReference type="EMBL" id="GL377617">
    <property type="protein sequence ID" value="EFJ16793.1"/>
    <property type="molecule type" value="Genomic_DNA"/>
</dbReference>
<dbReference type="STRING" id="88036.D8SFV6"/>
<evidence type="ECO:0000313" key="5">
    <source>
        <dbReference type="Proteomes" id="UP000001514"/>
    </source>
</evidence>
<feature type="repeat" description="TPR" evidence="3">
    <location>
        <begin position="387"/>
        <end position="420"/>
    </location>
</feature>
<dbReference type="AlphaFoldDB" id="D8SFV6"/>
<dbReference type="KEGG" id="smo:SELMODRAFT_115934"/>
<dbReference type="PANTHER" id="PTHR15704">
    <property type="entry name" value="SUPERKILLER 3 PROTEIN-RELATED"/>
    <property type="match status" value="1"/>
</dbReference>
<keyword evidence="2 3" id="KW-0802">TPR repeat</keyword>
<dbReference type="HOGENOM" id="CLU_273155_0_0_1"/>
<dbReference type="GO" id="GO:0000956">
    <property type="term" value="P:nuclear-transcribed mRNA catabolic process"/>
    <property type="evidence" value="ECO:0000318"/>
    <property type="project" value="GO_Central"/>
</dbReference>
<name>D8SFV6_SELML</name>
<dbReference type="OMA" id="CRAYVMQ"/>
<keyword evidence="5" id="KW-1185">Reference proteome</keyword>
<dbReference type="Gene3D" id="1.25.40.10">
    <property type="entry name" value="Tetratricopeptide repeat domain"/>
    <property type="match status" value="3"/>
</dbReference>
<protein>
    <submittedName>
        <fullName evidence="4">Uncharacterized protein</fullName>
    </submittedName>
</protein>
<feature type="non-terminal residue" evidence="4">
    <location>
        <position position="1"/>
    </location>
</feature>
<dbReference type="InterPro" id="IPR039226">
    <property type="entry name" value="Ski3/TTC37"/>
</dbReference>
<organism evidence="5">
    <name type="scientific">Selaginella moellendorffii</name>
    <name type="common">Spikemoss</name>
    <dbReference type="NCBI Taxonomy" id="88036"/>
    <lineage>
        <taxon>Eukaryota</taxon>
        <taxon>Viridiplantae</taxon>
        <taxon>Streptophyta</taxon>
        <taxon>Embryophyta</taxon>
        <taxon>Tracheophyta</taxon>
        <taxon>Lycopodiopsida</taxon>
        <taxon>Selaginellales</taxon>
        <taxon>Selaginellaceae</taxon>
        <taxon>Selaginella</taxon>
    </lineage>
</organism>
<reference evidence="4 5" key="1">
    <citation type="journal article" date="2011" name="Science">
        <title>The Selaginella genome identifies genetic changes associated with the evolution of vascular plants.</title>
        <authorList>
            <person name="Banks J.A."/>
            <person name="Nishiyama T."/>
            <person name="Hasebe M."/>
            <person name="Bowman J.L."/>
            <person name="Gribskov M."/>
            <person name="dePamphilis C."/>
            <person name="Albert V.A."/>
            <person name="Aono N."/>
            <person name="Aoyama T."/>
            <person name="Ambrose B.A."/>
            <person name="Ashton N.W."/>
            <person name="Axtell M.J."/>
            <person name="Barker E."/>
            <person name="Barker M.S."/>
            <person name="Bennetzen J.L."/>
            <person name="Bonawitz N.D."/>
            <person name="Chapple C."/>
            <person name="Cheng C."/>
            <person name="Correa L.G."/>
            <person name="Dacre M."/>
            <person name="DeBarry J."/>
            <person name="Dreyer I."/>
            <person name="Elias M."/>
            <person name="Engstrom E.M."/>
            <person name="Estelle M."/>
            <person name="Feng L."/>
            <person name="Finet C."/>
            <person name="Floyd S.K."/>
            <person name="Frommer W.B."/>
            <person name="Fujita T."/>
            <person name="Gramzow L."/>
            <person name="Gutensohn M."/>
            <person name="Harholt J."/>
            <person name="Hattori M."/>
            <person name="Heyl A."/>
            <person name="Hirai T."/>
            <person name="Hiwatashi Y."/>
            <person name="Ishikawa M."/>
            <person name="Iwata M."/>
            <person name="Karol K.G."/>
            <person name="Koehler B."/>
            <person name="Kolukisaoglu U."/>
            <person name="Kubo M."/>
            <person name="Kurata T."/>
            <person name="Lalonde S."/>
            <person name="Li K."/>
            <person name="Li Y."/>
            <person name="Litt A."/>
            <person name="Lyons E."/>
            <person name="Manning G."/>
            <person name="Maruyama T."/>
            <person name="Michael T.P."/>
            <person name="Mikami K."/>
            <person name="Miyazaki S."/>
            <person name="Morinaga S."/>
            <person name="Murata T."/>
            <person name="Mueller-Roeber B."/>
            <person name="Nelson D.R."/>
            <person name="Obara M."/>
            <person name="Oguri Y."/>
            <person name="Olmstead R.G."/>
            <person name="Onodera N."/>
            <person name="Petersen B.L."/>
            <person name="Pils B."/>
            <person name="Prigge M."/>
            <person name="Rensing S.A."/>
            <person name="Riano-Pachon D.M."/>
            <person name="Roberts A.W."/>
            <person name="Sato Y."/>
            <person name="Scheller H.V."/>
            <person name="Schulz B."/>
            <person name="Schulz C."/>
            <person name="Shakirov E.V."/>
            <person name="Shibagaki N."/>
            <person name="Shinohara N."/>
            <person name="Shippen D.E."/>
            <person name="Soerensen I."/>
            <person name="Sotooka R."/>
            <person name="Sugimoto N."/>
            <person name="Sugita M."/>
            <person name="Sumikawa N."/>
            <person name="Tanurdzic M."/>
            <person name="Theissen G."/>
            <person name="Ulvskov P."/>
            <person name="Wakazuki S."/>
            <person name="Weng J.K."/>
            <person name="Willats W.W."/>
            <person name="Wipf D."/>
            <person name="Wolf P.G."/>
            <person name="Yang L."/>
            <person name="Zimmer A.D."/>
            <person name="Zhu Q."/>
            <person name="Mitros T."/>
            <person name="Hellsten U."/>
            <person name="Loque D."/>
            <person name="Otillar R."/>
            <person name="Salamov A."/>
            <person name="Schmutz J."/>
            <person name="Shapiro H."/>
            <person name="Lindquist E."/>
            <person name="Lucas S."/>
            <person name="Rokhsar D."/>
            <person name="Grigoriev I.V."/>
        </authorList>
    </citation>
    <scope>NUCLEOTIDE SEQUENCE [LARGE SCALE GENOMIC DNA]</scope>
</reference>
<evidence type="ECO:0000256" key="1">
    <source>
        <dbReference type="ARBA" id="ARBA00022737"/>
    </source>
</evidence>
<accession>D8SFV6</accession>
<evidence type="ECO:0000313" key="4">
    <source>
        <dbReference type="EMBL" id="EFJ16793.1"/>
    </source>
</evidence>
<dbReference type="SUPFAM" id="SSF48452">
    <property type="entry name" value="TPR-like"/>
    <property type="match status" value="3"/>
</dbReference>
<sequence>GRVYWETEDMKEKAAHEFVESAKLDPSRADTFIYLGHYYRELAKDLRRAVRCYQKAVALDAENEATGEMLCDILDHGGQFSMEKNICEEASKKSPRAFWAWRRLGFIQVAERKWSEAISSTQYGLRGYPTDSRLWEALALSYKRLGMLTAASKAFGRAFDLDNSSLFAALEMGAIDLALSAFSKVFCSSTAYREALRISPGELIAIHGLVSSLLGQARECFTQGAFWWCATILKATSFLTQGSQEAIDLAIGSRSMYGHLLMYAQSLPFESADPQRSWQEAVDSWYSERVDAANNAVHAYRRAIHLLPSEGSLYRDLATAMEYMLNLKKPSRPSQTRWFETEIIVCCGLQHDGSNADMWVSLALVTQHKGLRQHALIQALRLDANHAIAWAYLGQLYLSLGEQVLAQQSFDRARSADPTLSLPWAGMALIHYNLSQRTASKDQALEAFASCSCAVQLSCVNLALQHASQRQPLQAAAHNLRGLSCESRKDYMPAVVAYRNSRSAATKALLSSELQTLITANLARTLCKAGNAKDAVLEYNKLRDSASLDDLDDIRSYAVALRDSGQGAQAEVLIKKALTARTPHDSRAHAPDILFLDEELCLTALSLALSTCRTDRISAAISRCRYLFTSKYAADAYVLIASMNQLLICYQAEVIPDLKRALHCYPTSGILRAKLGEIILSHGSHDHGSTSKLVERLCSMSSLISDDRLTQKLSSLVLVDATVACAAEVKVLSRRFTFDTCCLCRLVHREPWNMKARYCLILVLLGGARRQGFPRHLCHTILRISTTTLYHLPSSSDRQAAYMRMQIELCVSESELRLGNYTCALDRAVASLNAIKGFSDLNAAPAYLQLARCYRLLNDLSHLVKGAVAGWQQQTDVKRDNALWHLSLLELQLCCGVIKEEDSVLLRLRHLLQQSKQGWLALLEVMLARFYYQRGEPELSEDAAANALLWWPNNPVLCLFHGAVSLELAKSGKGASYASKAVSSLGKAVRDKGRELPTAYALLAQAESSGSKDGSNRAGVVKKWAKHLRAAFLAWPTTGTTTQVCHCCFRLFHCFLQNIQYQQRCFSSWLYYPSSK</sequence>
<dbReference type="PROSITE" id="PS50005">
    <property type="entry name" value="TPR"/>
    <property type="match status" value="1"/>
</dbReference>
<gene>
    <name evidence="4" type="ORF">SELMODRAFT_115934</name>
</gene>
<proteinExistence type="predicted"/>